<dbReference type="PANTHER" id="PTHR42760:SF106">
    <property type="entry name" value="PROTEIN FIXR"/>
    <property type="match status" value="1"/>
</dbReference>
<organism evidence="2 3">
    <name type="scientific">Nisaea acidiphila</name>
    <dbReference type="NCBI Taxonomy" id="1862145"/>
    <lineage>
        <taxon>Bacteria</taxon>
        <taxon>Pseudomonadati</taxon>
        <taxon>Pseudomonadota</taxon>
        <taxon>Alphaproteobacteria</taxon>
        <taxon>Rhodospirillales</taxon>
        <taxon>Thalassobaculaceae</taxon>
        <taxon>Nisaea</taxon>
    </lineage>
</organism>
<dbReference type="InterPro" id="IPR020904">
    <property type="entry name" value="Sc_DH/Rdtase_CS"/>
</dbReference>
<dbReference type="SUPFAM" id="SSF51735">
    <property type="entry name" value="NAD(P)-binding Rossmann-fold domains"/>
    <property type="match status" value="1"/>
</dbReference>
<evidence type="ECO:0000313" key="2">
    <source>
        <dbReference type="EMBL" id="UUX51502.1"/>
    </source>
</evidence>
<accession>A0A9J7AWK5</accession>
<evidence type="ECO:0000256" key="1">
    <source>
        <dbReference type="ARBA" id="ARBA00006484"/>
    </source>
</evidence>
<dbReference type="RefSeq" id="WP_257771038.1">
    <property type="nucleotide sequence ID" value="NZ_CP102480.1"/>
</dbReference>
<sequence length="246" mass="26971">MSTAKKTMLLTGASRGIGHATVGFFSERDWEIITCSRDAPPAECRRDPNWSHHITADLTDSDSLDHFIVEANELLGDRPLHALVNNAGWSPKTPFKERLGCLNGDLDEWRRVFELNFFAPLRLARGFAAALHRGNGAIVNITSIAGHFIHPFAGSAYSTSKAALSSLTREMANEFAELGVRVNAVAPGEIETAMLSPEYEMLIPRIPLNRLGTPRDVASTIHYLCSDDSAYVTGTEIFVTGGQHMF</sequence>
<dbReference type="Gene3D" id="3.40.50.720">
    <property type="entry name" value="NAD(P)-binding Rossmann-like Domain"/>
    <property type="match status" value="1"/>
</dbReference>
<dbReference type="PRINTS" id="PR00081">
    <property type="entry name" value="GDHRDH"/>
</dbReference>
<comment type="similarity">
    <text evidence="1">Belongs to the short-chain dehydrogenases/reductases (SDR) family.</text>
</comment>
<evidence type="ECO:0000313" key="3">
    <source>
        <dbReference type="Proteomes" id="UP001060336"/>
    </source>
</evidence>
<dbReference type="AlphaFoldDB" id="A0A9J7AWK5"/>
<name>A0A9J7AWK5_9PROT</name>
<dbReference type="CDD" id="cd05233">
    <property type="entry name" value="SDR_c"/>
    <property type="match status" value="1"/>
</dbReference>
<reference evidence="2" key="1">
    <citation type="submission" date="2022-08" db="EMBL/GenBank/DDBJ databases">
        <title>Nisaea acidiphila sp. nov., isolated from a marine algal debris and emended description of the genus Nisaea Urios et al. 2008.</title>
        <authorList>
            <person name="Kwon K."/>
        </authorList>
    </citation>
    <scope>NUCLEOTIDE SEQUENCE</scope>
    <source>
        <strain evidence="2">MEBiC11861</strain>
    </source>
</reference>
<dbReference type="InterPro" id="IPR002347">
    <property type="entry name" value="SDR_fam"/>
</dbReference>
<protein>
    <submittedName>
        <fullName evidence="2">SDR family oxidoreductase</fullName>
    </submittedName>
</protein>
<keyword evidence="3" id="KW-1185">Reference proteome</keyword>
<dbReference type="PRINTS" id="PR00080">
    <property type="entry name" value="SDRFAMILY"/>
</dbReference>
<dbReference type="PROSITE" id="PS00061">
    <property type="entry name" value="ADH_SHORT"/>
    <property type="match status" value="1"/>
</dbReference>
<dbReference type="EMBL" id="CP102480">
    <property type="protein sequence ID" value="UUX51502.1"/>
    <property type="molecule type" value="Genomic_DNA"/>
</dbReference>
<dbReference type="InterPro" id="IPR036291">
    <property type="entry name" value="NAD(P)-bd_dom_sf"/>
</dbReference>
<gene>
    <name evidence="2" type="ORF">NUH88_07340</name>
</gene>
<proteinExistence type="inferred from homology"/>
<dbReference type="KEGG" id="naci:NUH88_07340"/>
<dbReference type="Proteomes" id="UP001060336">
    <property type="component" value="Chromosome"/>
</dbReference>
<dbReference type="Pfam" id="PF13561">
    <property type="entry name" value="adh_short_C2"/>
    <property type="match status" value="1"/>
</dbReference>
<dbReference type="GO" id="GO:0016616">
    <property type="term" value="F:oxidoreductase activity, acting on the CH-OH group of donors, NAD or NADP as acceptor"/>
    <property type="evidence" value="ECO:0007669"/>
    <property type="project" value="TreeGrafter"/>
</dbReference>
<dbReference type="FunFam" id="3.40.50.720:FF:000084">
    <property type="entry name" value="Short-chain dehydrogenase reductase"/>
    <property type="match status" value="1"/>
</dbReference>
<dbReference type="PANTHER" id="PTHR42760">
    <property type="entry name" value="SHORT-CHAIN DEHYDROGENASES/REDUCTASES FAMILY MEMBER"/>
    <property type="match status" value="1"/>
</dbReference>